<keyword evidence="5" id="KW-1185">Reference proteome</keyword>
<comment type="similarity">
    <text evidence="2">Belongs to the IQD family.</text>
</comment>
<dbReference type="GO" id="GO:0005516">
    <property type="term" value="F:calmodulin binding"/>
    <property type="evidence" value="ECO:0007669"/>
    <property type="project" value="UniProtKB-KW"/>
</dbReference>
<dbReference type="PANTHER" id="PTHR32295">
    <property type="entry name" value="IQ-DOMAIN 5-RELATED"/>
    <property type="match status" value="1"/>
</dbReference>
<reference evidence="5" key="1">
    <citation type="journal article" date="2015" name="Nat. Genet.">
        <title>The pineapple genome and the evolution of CAM photosynthesis.</title>
        <authorList>
            <person name="Ming R."/>
            <person name="VanBuren R."/>
            <person name="Wai C.M."/>
            <person name="Tang H."/>
            <person name="Schatz M.C."/>
            <person name="Bowers J.E."/>
            <person name="Lyons E."/>
            <person name="Wang M.L."/>
            <person name="Chen J."/>
            <person name="Biggers E."/>
            <person name="Zhang J."/>
            <person name="Huang L."/>
            <person name="Zhang L."/>
            <person name="Miao W."/>
            <person name="Zhang J."/>
            <person name="Ye Z."/>
            <person name="Miao C."/>
            <person name="Lin Z."/>
            <person name="Wang H."/>
            <person name="Zhou H."/>
            <person name="Yim W.C."/>
            <person name="Priest H.D."/>
            <person name="Zheng C."/>
            <person name="Woodhouse M."/>
            <person name="Edger P.P."/>
            <person name="Guyot R."/>
            <person name="Guo H.B."/>
            <person name="Guo H."/>
            <person name="Zheng G."/>
            <person name="Singh R."/>
            <person name="Sharma A."/>
            <person name="Min X."/>
            <person name="Zheng Y."/>
            <person name="Lee H."/>
            <person name="Gurtowski J."/>
            <person name="Sedlazeck F.J."/>
            <person name="Harkess A."/>
            <person name="McKain M.R."/>
            <person name="Liao Z."/>
            <person name="Fang J."/>
            <person name="Liu J."/>
            <person name="Zhang X."/>
            <person name="Zhang Q."/>
            <person name="Hu W."/>
            <person name="Qin Y."/>
            <person name="Wang K."/>
            <person name="Chen L.Y."/>
            <person name="Shirley N."/>
            <person name="Lin Y.R."/>
            <person name="Liu L.Y."/>
            <person name="Hernandez A.G."/>
            <person name="Wright C.L."/>
            <person name="Bulone V."/>
            <person name="Tuskan G.A."/>
            <person name="Heath K."/>
            <person name="Zee F."/>
            <person name="Moore P.H."/>
            <person name="Sunkar R."/>
            <person name="Leebens-Mack J.H."/>
            <person name="Mockler T."/>
            <person name="Bennetzen J.L."/>
            <person name="Freeling M."/>
            <person name="Sankoff D."/>
            <person name="Paterson A.H."/>
            <person name="Zhu X."/>
            <person name="Yang X."/>
            <person name="Smith J.A."/>
            <person name="Cushman J.C."/>
            <person name="Paull R.E."/>
            <person name="Yu Q."/>
        </authorList>
    </citation>
    <scope>NUCLEOTIDE SEQUENCE [LARGE SCALE GENOMIC DNA]</scope>
    <source>
        <strain evidence="5">cv. F153</strain>
    </source>
</reference>
<feature type="compositionally biased region" description="Polar residues" evidence="4">
    <location>
        <begin position="590"/>
        <end position="628"/>
    </location>
</feature>
<proteinExistence type="inferred from homology"/>
<dbReference type="PANTHER" id="PTHR32295:SF154">
    <property type="entry name" value="PROTEIN IQ-DOMAIN 32"/>
    <property type="match status" value="1"/>
</dbReference>
<evidence type="ECO:0000313" key="5">
    <source>
        <dbReference type="Proteomes" id="UP000515123"/>
    </source>
</evidence>
<feature type="compositionally biased region" description="Polar residues" evidence="4">
    <location>
        <begin position="653"/>
        <end position="671"/>
    </location>
</feature>
<dbReference type="Proteomes" id="UP000515123">
    <property type="component" value="Linkage group 22"/>
</dbReference>
<feature type="region of interest" description="Disordered" evidence="4">
    <location>
        <begin position="513"/>
        <end position="777"/>
    </location>
</feature>
<protein>
    <submittedName>
        <fullName evidence="6">Protein IQ-DOMAIN 32-like</fullName>
    </submittedName>
</protein>
<feature type="compositionally biased region" description="Basic and acidic residues" evidence="4">
    <location>
        <begin position="551"/>
        <end position="560"/>
    </location>
</feature>
<feature type="compositionally biased region" description="Basic residues" evidence="4">
    <location>
        <begin position="637"/>
        <end position="647"/>
    </location>
</feature>
<feature type="compositionally biased region" description="Basic and acidic residues" evidence="4">
    <location>
        <begin position="529"/>
        <end position="539"/>
    </location>
</feature>
<evidence type="ECO:0000256" key="3">
    <source>
        <dbReference type="ARBA" id="ARBA00045534"/>
    </source>
</evidence>
<keyword evidence="1" id="KW-0112">Calmodulin-binding</keyword>
<evidence type="ECO:0000256" key="4">
    <source>
        <dbReference type="SAM" id="MobiDB-lite"/>
    </source>
</evidence>
<dbReference type="InterPro" id="IPR000048">
    <property type="entry name" value="IQ_motif_EF-hand-BS"/>
</dbReference>
<reference evidence="6" key="2">
    <citation type="submission" date="2025-08" db="UniProtKB">
        <authorList>
            <consortium name="RefSeq"/>
        </authorList>
    </citation>
    <scope>IDENTIFICATION</scope>
    <source>
        <tissue evidence="6">Leaf</tissue>
    </source>
</reference>
<evidence type="ECO:0000256" key="2">
    <source>
        <dbReference type="ARBA" id="ARBA00024341"/>
    </source>
</evidence>
<evidence type="ECO:0000256" key="1">
    <source>
        <dbReference type="ARBA" id="ARBA00022860"/>
    </source>
</evidence>
<feature type="region of interest" description="Disordered" evidence="4">
    <location>
        <begin position="55"/>
        <end position="74"/>
    </location>
</feature>
<evidence type="ECO:0000313" key="6">
    <source>
        <dbReference type="RefSeq" id="XP_020112945.1"/>
    </source>
</evidence>
<feature type="region of interest" description="Disordered" evidence="4">
    <location>
        <begin position="396"/>
        <end position="439"/>
    </location>
</feature>
<accession>A0A6P5H588</accession>
<dbReference type="InterPro" id="IPR027417">
    <property type="entry name" value="P-loop_NTPase"/>
</dbReference>
<dbReference type="OrthoDB" id="1747078at2759"/>
<feature type="compositionally biased region" description="Polar residues" evidence="4">
    <location>
        <begin position="755"/>
        <end position="770"/>
    </location>
</feature>
<dbReference type="RefSeq" id="XP_020112945.1">
    <property type="nucleotide sequence ID" value="XM_020257356.1"/>
</dbReference>
<comment type="function">
    <text evidence="3">May be involved in cooperative interactions with calmodulins or calmodulin-like proteins. Recruits calmodulin proteins to microtubules, thus being a potential scaffold in cellular signaling and trafficking. May associate with nucleic acids and regulate gene expression at the transcriptional or post-transcriptional level.</text>
</comment>
<feature type="compositionally biased region" description="Basic and acidic residues" evidence="4">
    <location>
        <begin position="682"/>
        <end position="694"/>
    </location>
</feature>
<dbReference type="Gene3D" id="1.20.5.190">
    <property type="match status" value="1"/>
</dbReference>
<feature type="compositionally biased region" description="Acidic residues" evidence="4">
    <location>
        <begin position="518"/>
        <end position="528"/>
    </location>
</feature>
<dbReference type="SMART" id="SM00015">
    <property type="entry name" value="IQ"/>
    <property type="match status" value="2"/>
</dbReference>
<dbReference type="SUPFAM" id="SSF52540">
    <property type="entry name" value="P-loop containing nucleoside triphosphate hydrolases"/>
    <property type="match status" value="1"/>
</dbReference>
<feature type="compositionally biased region" description="Polar residues" evidence="4">
    <location>
        <begin position="427"/>
        <end position="439"/>
    </location>
</feature>
<dbReference type="PROSITE" id="PS50096">
    <property type="entry name" value="IQ"/>
    <property type="match status" value="2"/>
</dbReference>
<name>A0A6P5H588_ANACO</name>
<gene>
    <name evidence="6" type="primary">LOC109727297</name>
</gene>
<sequence length="777" mass="84781">MGRPKCACFRILPCTGAGGSAVVDDGDDVEESNSLSDKCWCTFWRRSAKRRVSRSSVISEPVSVSPNKEKPDLATDSACSRHYCSVPEKLAEEMKPTDETVLPAPAEFESEETKLVMTDASGTPSDQNNHDLAAAVLQAGIRRYLARRELKKLKSVVMIQAVARGYLARRVAVGTLLCTLGIIRMQQLVRAHQAHQSVEKLSAEEDKVERSSCKEPSRAYSRTEIFHSNGFVRKITEAVPRTKTVHVKCDPSIRDSAWEWLERWTAVAISNLGKQQEKDVNHHSVGQDASAELADNKAVDSVPCGVVAMSWDSKIAASELAVPIDSEGLVTNRSCEAADVQASEYAPDNSSVKDNLEIQSSMAEASTIIENNHMNTETITVDSSSDFANATTEPIRDTFYTDPEPCNDNLKDGTDMGADSEPLGDNLNVSEPSYSESQDNVSKAEELIVHLEMDASTKSSEITYSESIVHRDPRAQFVSSEDTADNSTDNLFSSKLSLADRSETDDGEVALEIKDFEKGDEEINDEAEKETNQESKHTGTTDSSYDFEDDQLQRLEEGHGDSANLTTAAGELQIDQQSTEATPLKLLPQVGTSTDPEVQSSPKGTPISHTTVAESQGTPSSDISVNSKTGKKDKTTHTQRQRTHTLIKRALSSPKNDSGRTSTTENLPKTSKNTKRISSPGMEKRDHGDHEPRVSDSASLPGYMKATESARAKVHASFSPKSSPDVHDDKISKRDSLPAGDGKQGSSPHIERSKSPAQKNSKSTSTTQASSERRWQI</sequence>
<dbReference type="AlphaFoldDB" id="A0A6P5H588"/>
<dbReference type="Pfam" id="PF00612">
    <property type="entry name" value="IQ"/>
    <property type="match status" value="2"/>
</dbReference>
<feature type="compositionally biased region" description="Basic and acidic residues" evidence="4">
    <location>
        <begin position="724"/>
        <end position="736"/>
    </location>
</feature>
<dbReference type="GeneID" id="109727297"/>
<organism evidence="5 6">
    <name type="scientific">Ananas comosus</name>
    <name type="common">Pineapple</name>
    <name type="synonym">Ananas ananas</name>
    <dbReference type="NCBI Taxonomy" id="4615"/>
    <lineage>
        <taxon>Eukaryota</taxon>
        <taxon>Viridiplantae</taxon>
        <taxon>Streptophyta</taxon>
        <taxon>Embryophyta</taxon>
        <taxon>Tracheophyta</taxon>
        <taxon>Spermatophyta</taxon>
        <taxon>Magnoliopsida</taxon>
        <taxon>Liliopsida</taxon>
        <taxon>Poales</taxon>
        <taxon>Bromeliaceae</taxon>
        <taxon>Bromelioideae</taxon>
        <taxon>Ananas</taxon>
    </lineage>
</organism>
<feature type="compositionally biased region" description="Low complexity" evidence="4">
    <location>
        <begin position="55"/>
        <end position="65"/>
    </location>
</feature>